<evidence type="ECO:0000313" key="3">
    <source>
        <dbReference type="EMBL" id="GAI21821.1"/>
    </source>
</evidence>
<reference evidence="3" key="1">
    <citation type="journal article" date="2014" name="Front. Microbiol.">
        <title>High frequency of phylogenetically diverse reductive dehalogenase-homologous genes in deep subseafloor sedimentary metagenomes.</title>
        <authorList>
            <person name="Kawai M."/>
            <person name="Futagami T."/>
            <person name="Toyoda A."/>
            <person name="Takaki Y."/>
            <person name="Nishi S."/>
            <person name="Hori S."/>
            <person name="Arai W."/>
            <person name="Tsubouchi T."/>
            <person name="Morono Y."/>
            <person name="Uchiyama I."/>
            <person name="Ito T."/>
            <person name="Fujiyama A."/>
            <person name="Inagaki F."/>
            <person name="Takami H."/>
        </authorList>
    </citation>
    <scope>NUCLEOTIDE SEQUENCE</scope>
    <source>
        <strain evidence="3">Expedition CK06-06</strain>
    </source>
</reference>
<dbReference type="Gene3D" id="3.40.50.300">
    <property type="entry name" value="P-loop containing nucleotide triphosphate hydrolases"/>
    <property type="match status" value="1"/>
</dbReference>
<proteinExistence type="predicted"/>
<dbReference type="GO" id="GO:0005829">
    <property type="term" value="C:cytosol"/>
    <property type="evidence" value="ECO:0007669"/>
    <property type="project" value="TreeGrafter"/>
</dbReference>
<dbReference type="GO" id="GO:0008652">
    <property type="term" value="P:amino acid biosynthetic process"/>
    <property type="evidence" value="ECO:0007669"/>
    <property type="project" value="UniProtKB-KW"/>
</dbReference>
<name>X1MUU8_9ZZZZ</name>
<dbReference type="PRINTS" id="PR01100">
    <property type="entry name" value="SHIKIMTKNASE"/>
</dbReference>
<sequence length="122" mass="13658">MAFRELEIEVTKEVSKDRNLVIACGGGIVLNKINIDRLRQQSRIVYLTASPKVILKRISGDGGERPLLKAASKALNIRGLLDFRKPFYERAADIVIDTSKLDIDSVAEQIISKLKDDESFDL</sequence>
<dbReference type="SUPFAM" id="SSF52540">
    <property type="entry name" value="P-loop containing nucleoside triphosphate hydrolases"/>
    <property type="match status" value="1"/>
</dbReference>
<dbReference type="GO" id="GO:0004765">
    <property type="term" value="F:shikimate kinase activity"/>
    <property type="evidence" value="ECO:0007669"/>
    <property type="project" value="TreeGrafter"/>
</dbReference>
<organism evidence="3">
    <name type="scientific">marine sediment metagenome</name>
    <dbReference type="NCBI Taxonomy" id="412755"/>
    <lineage>
        <taxon>unclassified sequences</taxon>
        <taxon>metagenomes</taxon>
        <taxon>ecological metagenomes</taxon>
    </lineage>
</organism>
<dbReference type="PANTHER" id="PTHR21087:SF16">
    <property type="entry name" value="SHIKIMATE KINASE 1, CHLOROPLASTIC"/>
    <property type="match status" value="1"/>
</dbReference>
<gene>
    <name evidence="3" type="ORF">S06H3_25484</name>
</gene>
<evidence type="ECO:0000256" key="1">
    <source>
        <dbReference type="ARBA" id="ARBA00022605"/>
    </source>
</evidence>
<evidence type="ECO:0000256" key="2">
    <source>
        <dbReference type="ARBA" id="ARBA00023141"/>
    </source>
</evidence>
<dbReference type="InterPro" id="IPR027417">
    <property type="entry name" value="P-loop_NTPase"/>
</dbReference>
<accession>X1MUU8</accession>
<evidence type="ECO:0008006" key="4">
    <source>
        <dbReference type="Google" id="ProtNLM"/>
    </source>
</evidence>
<dbReference type="AlphaFoldDB" id="X1MUU8"/>
<dbReference type="InterPro" id="IPR031322">
    <property type="entry name" value="Shikimate/glucono_kinase"/>
</dbReference>
<dbReference type="EMBL" id="BARV01014673">
    <property type="protein sequence ID" value="GAI21821.1"/>
    <property type="molecule type" value="Genomic_DNA"/>
</dbReference>
<keyword evidence="2" id="KW-0057">Aromatic amino acid biosynthesis</keyword>
<dbReference type="GO" id="GO:0009073">
    <property type="term" value="P:aromatic amino acid family biosynthetic process"/>
    <property type="evidence" value="ECO:0007669"/>
    <property type="project" value="UniProtKB-KW"/>
</dbReference>
<keyword evidence="1" id="KW-0028">Amino-acid biosynthesis</keyword>
<comment type="caution">
    <text evidence="3">The sequence shown here is derived from an EMBL/GenBank/DDBJ whole genome shotgun (WGS) entry which is preliminary data.</text>
</comment>
<protein>
    <recommendedName>
        <fullName evidence="4">Shikimate kinase</fullName>
    </recommendedName>
</protein>
<dbReference type="PANTHER" id="PTHR21087">
    <property type="entry name" value="SHIKIMATE KINASE"/>
    <property type="match status" value="1"/>
</dbReference>
<dbReference type="Pfam" id="PF01202">
    <property type="entry name" value="SKI"/>
    <property type="match status" value="1"/>
</dbReference>